<keyword evidence="3" id="KW-1185">Reference proteome</keyword>
<dbReference type="Pfam" id="PF11139">
    <property type="entry name" value="SfLAP"/>
    <property type="match status" value="1"/>
</dbReference>
<accession>A0ABV9DWY2</accession>
<dbReference type="InterPro" id="IPR021315">
    <property type="entry name" value="Gap/Sap"/>
</dbReference>
<organism evidence="2 3">
    <name type="scientific">Nocardiopsis mangrovi</name>
    <dbReference type="NCBI Taxonomy" id="1179818"/>
    <lineage>
        <taxon>Bacteria</taxon>
        <taxon>Bacillati</taxon>
        <taxon>Actinomycetota</taxon>
        <taxon>Actinomycetes</taxon>
        <taxon>Streptosporangiales</taxon>
        <taxon>Nocardiopsidaceae</taxon>
        <taxon>Nocardiopsis</taxon>
    </lineage>
</organism>
<dbReference type="RefSeq" id="WP_378575531.1">
    <property type="nucleotide sequence ID" value="NZ_JBHSFQ010000014.1"/>
</dbReference>
<comment type="caution">
    <text evidence="2">The sequence shown here is derived from an EMBL/GenBank/DDBJ whole genome shotgun (WGS) entry which is preliminary data.</text>
</comment>
<feature type="transmembrane region" description="Helical" evidence="1">
    <location>
        <begin position="139"/>
        <end position="157"/>
    </location>
</feature>
<feature type="transmembrane region" description="Helical" evidence="1">
    <location>
        <begin position="74"/>
        <end position="92"/>
    </location>
</feature>
<gene>
    <name evidence="2" type="ORF">ACFO4E_16010</name>
</gene>
<name>A0ABV9DWY2_9ACTN</name>
<feature type="transmembrane region" description="Helical" evidence="1">
    <location>
        <begin position="163"/>
        <end position="185"/>
    </location>
</feature>
<evidence type="ECO:0000313" key="2">
    <source>
        <dbReference type="EMBL" id="MFC4563369.1"/>
    </source>
</evidence>
<dbReference type="Proteomes" id="UP001595923">
    <property type="component" value="Unassembled WGS sequence"/>
</dbReference>
<reference evidence="3" key="1">
    <citation type="journal article" date="2019" name="Int. J. Syst. Evol. Microbiol.">
        <title>The Global Catalogue of Microorganisms (GCM) 10K type strain sequencing project: providing services to taxonomists for standard genome sequencing and annotation.</title>
        <authorList>
            <consortium name="The Broad Institute Genomics Platform"/>
            <consortium name="The Broad Institute Genome Sequencing Center for Infectious Disease"/>
            <person name="Wu L."/>
            <person name="Ma J."/>
        </authorList>
    </citation>
    <scope>NUCLEOTIDE SEQUENCE [LARGE SCALE GENOMIC DNA]</scope>
    <source>
        <strain evidence="3">XZYJ18</strain>
    </source>
</reference>
<evidence type="ECO:0000313" key="3">
    <source>
        <dbReference type="Proteomes" id="UP001595923"/>
    </source>
</evidence>
<dbReference type="EMBL" id="JBHSFQ010000014">
    <property type="protein sequence ID" value="MFC4563369.1"/>
    <property type="molecule type" value="Genomic_DNA"/>
</dbReference>
<feature type="transmembrane region" description="Helical" evidence="1">
    <location>
        <begin position="6"/>
        <end position="26"/>
    </location>
</feature>
<keyword evidence="1" id="KW-1133">Transmembrane helix</keyword>
<keyword evidence="1" id="KW-0472">Membrane</keyword>
<protein>
    <submittedName>
        <fullName evidence="2">GAP family protein</fullName>
    </submittedName>
</protein>
<evidence type="ECO:0000256" key="1">
    <source>
        <dbReference type="SAM" id="Phobius"/>
    </source>
</evidence>
<feature type="transmembrane region" description="Helical" evidence="1">
    <location>
        <begin position="206"/>
        <end position="227"/>
    </location>
</feature>
<sequence>MSNAIAMMLPFVFGLIASPLPIVAVSRLLVSAGGQVKAAAFVGTWFVTVVVIALVVAMVSSIGVGRYEVGTSPGWVGVIQLIIGVALIVLAVRMLGRRLAAGDASDPAPPDWLAEIEDTAVSRAASLGALLTAANPKNLAMAIGGGTAIGAFGPAFGSVIGHAVILGLLGSIGLVVPLAMAVAAPEEKAESRLQSARAWLVAHNDVIVLTAVFVFGGVFLSLALAALF</sequence>
<proteinExistence type="predicted"/>
<keyword evidence="1" id="KW-0812">Transmembrane</keyword>
<feature type="transmembrane region" description="Helical" evidence="1">
    <location>
        <begin position="38"/>
        <end position="62"/>
    </location>
</feature>